<protein>
    <submittedName>
        <fullName evidence="1">Uncharacterized protein</fullName>
    </submittedName>
</protein>
<dbReference type="AlphaFoldDB" id="A0A176YHQ4"/>
<name>A0A176YHQ4_9BRAD</name>
<reference evidence="1 2" key="1">
    <citation type="submission" date="2016-02" db="EMBL/GenBank/DDBJ databases">
        <title>Draft genome sequence of the strain BR 10247T Bradyrhizobium neotropicale isolated from nodules of Centrolobium paraense.</title>
        <authorList>
            <person name="Simoes-Araujo J.L."/>
            <person name="Barauna A.C."/>
            <person name="Silva K."/>
            <person name="Zilli J.E."/>
        </authorList>
    </citation>
    <scope>NUCLEOTIDE SEQUENCE [LARGE SCALE GENOMIC DNA]</scope>
    <source>
        <strain evidence="1 2">BR 10247</strain>
    </source>
</reference>
<sequence>MRWQSCSKSCVSRFLGFAHFSKPRHVRANRDGLPLDVRQCPRSLFSGQALTIGTRDVFG</sequence>
<evidence type="ECO:0000313" key="2">
    <source>
        <dbReference type="Proteomes" id="UP000077173"/>
    </source>
</evidence>
<organism evidence="1 2">
    <name type="scientific">Bradyrhizobium neotropicale</name>
    <dbReference type="NCBI Taxonomy" id="1497615"/>
    <lineage>
        <taxon>Bacteria</taxon>
        <taxon>Pseudomonadati</taxon>
        <taxon>Pseudomonadota</taxon>
        <taxon>Alphaproteobacteria</taxon>
        <taxon>Hyphomicrobiales</taxon>
        <taxon>Nitrobacteraceae</taxon>
        <taxon>Bradyrhizobium</taxon>
    </lineage>
</organism>
<gene>
    <name evidence="1" type="ORF">AXW67_33230</name>
</gene>
<accession>A0A176YHQ4</accession>
<proteinExistence type="predicted"/>
<evidence type="ECO:0000313" key="1">
    <source>
        <dbReference type="EMBL" id="OAF05369.1"/>
    </source>
</evidence>
<dbReference type="Proteomes" id="UP000077173">
    <property type="component" value="Unassembled WGS sequence"/>
</dbReference>
<dbReference type="EMBL" id="LSEF01000125">
    <property type="protein sequence ID" value="OAF05369.1"/>
    <property type="molecule type" value="Genomic_DNA"/>
</dbReference>
<keyword evidence="2" id="KW-1185">Reference proteome</keyword>
<comment type="caution">
    <text evidence="1">The sequence shown here is derived from an EMBL/GenBank/DDBJ whole genome shotgun (WGS) entry which is preliminary data.</text>
</comment>